<dbReference type="KEGG" id="css:Cst_c20440"/>
<organism evidence="1 2">
    <name type="scientific">Thermoclostridium stercorarium (strain ATCC 35414 / DSM 8532 / NCIMB 11754)</name>
    <name type="common">Clostridium stercorarium</name>
    <dbReference type="NCBI Taxonomy" id="1121335"/>
    <lineage>
        <taxon>Bacteria</taxon>
        <taxon>Bacillati</taxon>
        <taxon>Bacillota</taxon>
        <taxon>Clostridia</taxon>
        <taxon>Eubacteriales</taxon>
        <taxon>Oscillospiraceae</taxon>
        <taxon>Thermoclostridium</taxon>
    </lineage>
</organism>
<evidence type="ECO:0000313" key="2">
    <source>
        <dbReference type="Proteomes" id="UP000011220"/>
    </source>
</evidence>
<reference evidence="1 2" key="1">
    <citation type="journal article" date="2013" name="Genome Announc.">
        <title>Complete genome sequence of Clostridium stercorarium subsp. stercorarium strain DSM 8532, a thermophilic degrader of plant cell wall fibers.</title>
        <authorList>
            <person name="Poehlein A."/>
            <person name="Zverlov V.V."/>
            <person name="Daniel R."/>
            <person name="Schwarz W.H."/>
            <person name="Liebl W."/>
        </authorList>
    </citation>
    <scope>NUCLEOTIDE SEQUENCE [LARGE SCALE GENOMIC DNA]</scope>
    <source>
        <strain evidence="2">ATCC 35414 / DSM 8532 / NCIMB 11754</strain>
    </source>
</reference>
<proteinExistence type="predicted"/>
<name>L7VQD4_THES1</name>
<gene>
    <name evidence="1" type="ordered locus">Cst_c20440</name>
</gene>
<protein>
    <submittedName>
        <fullName evidence="1">Uncharacterized protein</fullName>
    </submittedName>
</protein>
<dbReference type="Proteomes" id="UP000011220">
    <property type="component" value="Chromosome"/>
</dbReference>
<dbReference type="AlphaFoldDB" id="L7VQD4"/>
<keyword evidence="2" id="KW-1185">Reference proteome</keyword>
<dbReference type="EMBL" id="CP004044">
    <property type="protein sequence ID" value="AGC69017.1"/>
    <property type="molecule type" value="Genomic_DNA"/>
</dbReference>
<sequence>MIQCYTLNEQKNIKILRASLLVRRLFAAKNSMVVGVDK</sequence>
<evidence type="ECO:0000313" key="1">
    <source>
        <dbReference type="EMBL" id="AGC69017.1"/>
    </source>
</evidence>
<accession>L7VQD4</accession>